<organism evidence="2 3">
    <name type="scientific">Ruminococcus bicirculans</name>
    <name type="common">ex Wegman et al. 2014</name>
    <dbReference type="NCBI Taxonomy" id="1160721"/>
    <lineage>
        <taxon>Bacteria</taxon>
        <taxon>Bacillati</taxon>
        <taxon>Bacillota</taxon>
        <taxon>Clostridia</taxon>
        <taxon>Eubacteriales</taxon>
        <taxon>Oscillospiraceae</taxon>
        <taxon>Ruminococcus</taxon>
    </lineage>
</organism>
<proteinExistence type="predicted"/>
<keyword evidence="1" id="KW-0732">Signal</keyword>
<accession>A0AAW6EGX9</accession>
<dbReference type="AlphaFoldDB" id="A0AAW6EGX9"/>
<protein>
    <recommendedName>
        <fullName evidence="4">Secreted protein</fullName>
    </recommendedName>
</protein>
<dbReference type="EMBL" id="JAQMLU010000022">
    <property type="protein sequence ID" value="MDB8751098.1"/>
    <property type="molecule type" value="Genomic_DNA"/>
</dbReference>
<dbReference type="Proteomes" id="UP001213042">
    <property type="component" value="Unassembled WGS sequence"/>
</dbReference>
<evidence type="ECO:0008006" key="4">
    <source>
        <dbReference type="Google" id="ProtNLM"/>
    </source>
</evidence>
<evidence type="ECO:0000256" key="1">
    <source>
        <dbReference type="SAM" id="SignalP"/>
    </source>
</evidence>
<name>A0AAW6EGX9_9FIRM</name>
<feature type="signal peptide" evidence="1">
    <location>
        <begin position="1"/>
        <end position="28"/>
    </location>
</feature>
<evidence type="ECO:0000313" key="2">
    <source>
        <dbReference type="EMBL" id="MDB8751098.1"/>
    </source>
</evidence>
<sequence length="178" mass="19735">MTKITKSIVSITLTTIMITSTMAIKANAANTNQELKWRNDTYYSTSTFNAYNKTFSTYVKNGSKKETKVPGYNSGYGDVTFSLKGTNNSIYAILSKSGNTKEKLTLFTKIGKYDKKTKKTTNKESKTITSNAGCGVSVQRNPKNKTYKYTLTAKVSPYPEKDADPFSNKTLVATAIQY</sequence>
<reference evidence="2" key="1">
    <citation type="submission" date="2023-01" db="EMBL/GenBank/DDBJ databases">
        <title>Human gut microbiome strain richness.</title>
        <authorList>
            <person name="Chen-Liaw A."/>
        </authorList>
    </citation>
    <scope>NUCLEOTIDE SEQUENCE</scope>
    <source>
        <strain evidence="2">D43st1_D9_D43t1_170807</strain>
    </source>
</reference>
<evidence type="ECO:0000313" key="3">
    <source>
        <dbReference type="Proteomes" id="UP001213042"/>
    </source>
</evidence>
<comment type="caution">
    <text evidence="2">The sequence shown here is derived from an EMBL/GenBank/DDBJ whole genome shotgun (WGS) entry which is preliminary data.</text>
</comment>
<gene>
    <name evidence="2" type="ORF">PNW00_11650</name>
</gene>
<dbReference type="RefSeq" id="WP_195221617.1">
    <property type="nucleotide sequence ID" value="NZ_JADMWL010000022.1"/>
</dbReference>
<feature type="chain" id="PRO_5043487696" description="Secreted protein" evidence="1">
    <location>
        <begin position="29"/>
        <end position="178"/>
    </location>
</feature>